<comment type="caution">
    <text evidence="2">The sequence shown here is derived from an EMBL/GenBank/DDBJ whole genome shotgun (WGS) entry which is preliminary data.</text>
</comment>
<dbReference type="Gene3D" id="3.20.20.100">
    <property type="entry name" value="NADP-dependent oxidoreductase domain"/>
    <property type="match status" value="1"/>
</dbReference>
<gene>
    <name evidence="2" type="ORF">K7432_006302</name>
</gene>
<dbReference type="InterPro" id="IPR036812">
    <property type="entry name" value="NAD(P)_OxRdtase_dom_sf"/>
</dbReference>
<organism evidence="2 3">
    <name type="scientific">Basidiobolus ranarum</name>
    <dbReference type="NCBI Taxonomy" id="34480"/>
    <lineage>
        <taxon>Eukaryota</taxon>
        <taxon>Fungi</taxon>
        <taxon>Fungi incertae sedis</taxon>
        <taxon>Zoopagomycota</taxon>
        <taxon>Entomophthoromycotina</taxon>
        <taxon>Basidiobolomycetes</taxon>
        <taxon>Basidiobolales</taxon>
        <taxon>Basidiobolaceae</taxon>
        <taxon>Basidiobolus</taxon>
    </lineage>
</organism>
<reference evidence="2 3" key="1">
    <citation type="submission" date="2023-04" db="EMBL/GenBank/DDBJ databases">
        <title>Genome of Basidiobolus ranarum AG-B5.</title>
        <authorList>
            <person name="Stajich J.E."/>
            <person name="Carter-House D."/>
            <person name="Gryganskyi A."/>
        </authorList>
    </citation>
    <scope>NUCLEOTIDE SEQUENCE [LARGE SCALE GENOMIC DNA]</scope>
    <source>
        <strain evidence="2 3">AG-B5</strain>
    </source>
</reference>
<dbReference type="EMBL" id="JASJQH010007149">
    <property type="protein sequence ID" value="KAK9717303.1"/>
    <property type="molecule type" value="Genomic_DNA"/>
</dbReference>
<keyword evidence="3" id="KW-1185">Reference proteome</keyword>
<accession>A0ABR2W1T8</accession>
<evidence type="ECO:0000313" key="3">
    <source>
        <dbReference type="Proteomes" id="UP001479436"/>
    </source>
</evidence>
<dbReference type="Proteomes" id="UP001479436">
    <property type="component" value="Unassembled WGS sequence"/>
</dbReference>
<evidence type="ECO:0000313" key="2">
    <source>
        <dbReference type="EMBL" id="KAK9717303.1"/>
    </source>
</evidence>
<dbReference type="Pfam" id="PF00248">
    <property type="entry name" value="Aldo_ket_red"/>
    <property type="match status" value="1"/>
</dbReference>
<proteinExistence type="predicted"/>
<name>A0ABR2W1T8_9FUNG</name>
<dbReference type="PANTHER" id="PTHR43312">
    <property type="entry name" value="D-THREO-ALDOSE 1-DEHYDROGENASE"/>
    <property type="match status" value="1"/>
</dbReference>
<feature type="domain" description="NADP-dependent oxidoreductase" evidence="1">
    <location>
        <begin position="9"/>
        <end position="197"/>
    </location>
</feature>
<dbReference type="CDD" id="cd19099">
    <property type="entry name" value="AKR_unchar"/>
    <property type="match status" value="1"/>
</dbReference>
<evidence type="ECO:0000259" key="1">
    <source>
        <dbReference type="Pfam" id="PF00248"/>
    </source>
</evidence>
<sequence length="434" mass="50391">MSLKRLPRIAIGTYRLFLGMPEHERALLSALKRQSDERLNLSLIDTSSSYGNGLSERLLGKILHQENPEILRREEVYLTSKFGYLQGENMRLFQEGKLQLDEASIIKPFQNIYHCIHPDFMRDQLSRSLTRLRTDYVDSYLIYNPEYYLMHHIQSPDANVQELQKNLVSRIAETFEALETEIKNGRIKSYGISSNSFALPPEHPHFLPYKDLTKLAEKAAQSIRGTQNHGFSTVQFPANVLETEGLKSMLRWAGKQNLQVMTSRPLSSFDQAGTWKLVSTPRTSYQEVLAETLELIQKNTTPIDNSPHFLVETINRLNSEIQNIDSVFRYEEIKQRVYSLIHQKFDEIPREWLEHLQKFFNEYEREVHHIGSVCLKKYLDARGIEVGEGEGNFEEFAVQFLLEHDKITSVILEVGTVKHVDFARKMLKIDLEDD</sequence>
<dbReference type="InterPro" id="IPR023210">
    <property type="entry name" value="NADP_OxRdtase_dom"/>
</dbReference>
<dbReference type="InterPro" id="IPR053135">
    <property type="entry name" value="AKR2_Oxidoreductase"/>
</dbReference>
<dbReference type="SUPFAM" id="SSF51430">
    <property type="entry name" value="NAD(P)-linked oxidoreductase"/>
    <property type="match status" value="1"/>
</dbReference>
<dbReference type="PANTHER" id="PTHR43312:SF1">
    <property type="entry name" value="NADP-DEPENDENT OXIDOREDUCTASE DOMAIN-CONTAINING PROTEIN"/>
    <property type="match status" value="1"/>
</dbReference>
<protein>
    <recommendedName>
        <fullName evidence="1">NADP-dependent oxidoreductase domain-containing protein</fullName>
    </recommendedName>
</protein>